<dbReference type="EMBL" id="MU005770">
    <property type="protein sequence ID" value="KAF2709276.1"/>
    <property type="molecule type" value="Genomic_DNA"/>
</dbReference>
<name>A0A6G1K8R2_9PLEO</name>
<feature type="compositionally biased region" description="Polar residues" evidence="1">
    <location>
        <begin position="533"/>
        <end position="542"/>
    </location>
</feature>
<evidence type="ECO:0000313" key="2">
    <source>
        <dbReference type="EMBL" id="KAF2709276.1"/>
    </source>
</evidence>
<protein>
    <submittedName>
        <fullName evidence="2">Uncharacterized protein</fullName>
    </submittedName>
</protein>
<feature type="region of interest" description="Disordered" evidence="1">
    <location>
        <begin position="387"/>
        <end position="441"/>
    </location>
</feature>
<evidence type="ECO:0000313" key="3">
    <source>
        <dbReference type="Proteomes" id="UP000799428"/>
    </source>
</evidence>
<evidence type="ECO:0000256" key="1">
    <source>
        <dbReference type="SAM" id="MobiDB-lite"/>
    </source>
</evidence>
<feature type="compositionally biased region" description="Polar residues" evidence="1">
    <location>
        <begin position="494"/>
        <end position="506"/>
    </location>
</feature>
<feature type="region of interest" description="Disordered" evidence="1">
    <location>
        <begin position="489"/>
        <end position="606"/>
    </location>
</feature>
<feature type="compositionally biased region" description="Polar residues" evidence="1">
    <location>
        <begin position="387"/>
        <end position="401"/>
    </location>
</feature>
<sequence length="606" mass="68287">MGGLTTSSTKPEGVTPLDVIFSCHICSATCAEVYAGHHETVQGFTDGINPKERLVTKLFLTQCCHVVCSKHLENGAPPFHKSGTRPSAPCPICIKEKGDAQNRDLYSIRGFQKGEYDDVLSPDWFIAPPRMLDANGAEMEALRFQYASLLRYSMQNATDRTVVEAELKDTKKKCTIMHDKVAFLQQENERLRVAEAELQRRKEQDSVIKENLRRVGELAECVLIHVPVSRRDNLQMRQQLEKLRCQPPAEPQAYDQDPYRFYEEECLPMDYSDESMASPNQALSSRTVGRSTHTDYSGENLAAPSSQTRPLKRQRVDSPLPERNIHALPPRSRDMMPPPQKPFSRMKSMKRFFPTIRKKLSRDPYLSAMNSEIIPDDDVQTHKNGYWESSVQPENYSNSNSYERDRGVRGGTPYMTGALPIGYPPRSNNSPSHQQHPQADQAEFSFRMPSPVKAADGRPRSRPTEPSYIQLMDGLSYDSGLQLGLRDPRRHASQNDQQPRLNNSTHSGRHSPTRCRESDRSKRWGFGHAFLHQSPNGATSASYRHPDPLRSNPTVHGIPQSHARPSAIATTPAPHRLTQPPRGESVITSFRRLSLSKTDGSPARLA</sequence>
<accession>A0A6G1K8R2</accession>
<feature type="region of interest" description="Disordered" evidence="1">
    <location>
        <begin position="272"/>
        <end position="345"/>
    </location>
</feature>
<proteinExistence type="predicted"/>
<reference evidence="2" key="1">
    <citation type="journal article" date="2020" name="Stud. Mycol.">
        <title>101 Dothideomycetes genomes: a test case for predicting lifestyles and emergence of pathogens.</title>
        <authorList>
            <person name="Haridas S."/>
            <person name="Albert R."/>
            <person name="Binder M."/>
            <person name="Bloem J."/>
            <person name="Labutti K."/>
            <person name="Salamov A."/>
            <person name="Andreopoulos B."/>
            <person name="Baker S."/>
            <person name="Barry K."/>
            <person name="Bills G."/>
            <person name="Bluhm B."/>
            <person name="Cannon C."/>
            <person name="Castanera R."/>
            <person name="Culley D."/>
            <person name="Daum C."/>
            <person name="Ezra D."/>
            <person name="Gonzalez J."/>
            <person name="Henrissat B."/>
            <person name="Kuo A."/>
            <person name="Liang C."/>
            <person name="Lipzen A."/>
            <person name="Lutzoni F."/>
            <person name="Magnuson J."/>
            <person name="Mondo S."/>
            <person name="Nolan M."/>
            <person name="Ohm R."/>
            <person name="Pangilinan J."/>
            <person name="Park H.-J."/>
            <person name="Ramirez L."/>
            <person name="Alfaro M."/>
            <person name="Sun H."/>
            <person name="Tritt A."/>
            <person name="Yoshinaga Y."/>
            <person name="Zwiers L.-H."/>
            <person name="Turgeon B."/>
            <person name="Goodwin S."/>
            <person name="Spatafora J."/>
            <person name="Crous P."/>
            <person name="Grigoriev I."/>
        </authorList>
    </citation>
    <scope>NUCLEOTIDE SEQUENCE</scope>
    <source>
        <strain evidence="2">CBS 279.74</strain>
    </source>
</reference>
<keyword evidence="3" id="KW-1185">Reference proteome</keyword>
<dbReference type="AlphaFoldDB" id="A0A6G1K8R2"/>
<feature type="compositionally biased region" description="Polar residues" evidence="1">
    <location>
        <begin position="275"/>
        <end position="309"/>
    </location>
</feature>
<feature type="compositionally biased region" description="Polar residues" evidence="1">
    <location>
        <begin position="426"/>
        <end position="438"/>
    </location>
</feature>
<gene>
    <name evidence="2" type="ORF">K504DRAFT_431651</name>
</gene>
<dbReference type="Proteomes" id="UP000799428">
    <property type="component" value="Unassembled WGS sequence"/>
</dbReference>
<organism evidence="2 3">
    <name type="scientific">Pleomassaria siparia CBS 279.74</name>
    <dbReference type="NCBI Taxonomy" id="1314801"/>
    <lineage>
        <taxon>Eukaryota</taxon>
        <taxon>Fungi</taxon>
        <taxon>Dikarya</taxon>
        <taxon>Ascomycota</taxon>
        <taxon>Pezizomycotina</taxon>
        <taxon>Dothideomycetes</taxon>
        <taxon>Pleosporomycetidae</taxon>
        <taxon>Pleosporales</taxon>
        <taxon>Pleomassariaceae</taxon>
        <taxon>Pleomassaria</taxon>
    </lineage>
</organism>
<dbReference type="OrthoDB" id="5410764at2759"/>